<evidence type="ECO:0000313" key="2">
    <source>
        <dbReference type="EMBL" id="KKK91819.1"/>
    </source>
</evidence>
<dbReference type="Gene3D" id="3.30.1130.10">
    <property type="match status" value="1"/>
</dbReference>
<feature type="domain" description="Dihydroneopterin aldolase/epimerase" evidence="1">
    <location>
        <begin position="37"/>
        <end position="140"/>
    </location>
</feature>
<dbReference type="Pfam" id="PF02152">
    <property type="entry name" value="FolB"/>
    <property type="match status" value="1"/>
</dbReference>
<accession>A0A0F9BMH5</accession>
<organism evidence="2">
    <name type="scientific">marine sediment metagenome</name>
    <dbReference type="NCBI Taxonomy" id="412755"/>
    <lineage>
        <taxon>unclassified sequences</taxon>
        <taxon>metagenomes</taxon>
        <taxon>ecological metagenomes</taxon>
    </lineage>
</organism>
<dbReference type="SUPFAM" id="SSF55620">
    <property type="entry name" value="Tetrahydrobiopterin biosynthesis enzymes-like"/>
    <property type="match status" value="1"/>
</dbReference>
<sequence>VSAIVHSRKPDVYPDAEGVGLVYGQAPISHGRAPHVVQLDNLAIDMHLGIHAHEKATAQRVLVSATIVTQIDSYEDRGFYDYDDLVDFIRGLSGSSIETQEELLVRVHEFIMSSSKVSDAIVHSRKPDIYDDAKSIGIVYGALPFPYQQTKLGAGQAGSGFERRKAA</sequence>
<dbReference type="GO" id="GO:0004150">
    <property type="term" value="F:dihydroneopterin aldolase activity"/>
    <property type="evidence" value="ECO:0007669"/>
    <property type="project" value="InterPro"/>
</dbReference>
<dbReference type="EMBL" id="LAZR01048487">
    <property type="protein sequence ID" value="KKK91819.1"/>
    <property type="molecule type" value="Genomic_DNA"/>
</dbReference>
<evidence type="ECO:0000259" key="1">
    <source>
        <dbReference type="SMART" id="SM00905"/>
    </source>
</evidence>
<dbReference type="GO" id="GO:0006760">
    <property type="term" value="P:folic acid-containing compound metabolic process"/>
    <property type="evidence" value="ECO:0007669"/>
    <property type="project" value="InterPro"/>
</dbReference>
<dbReference type="AlphaFoldDB" id="A0A0F9BMH5"/>
<dbReference type="SMART" id="SM00905">
    <property type="entry name" value="FolB"/>
    <property type="match status" value="1"/>
</dbReference>
<name>A0A0F9BMH5_9ZZZZ</name>
<dbReference type="InterPro" id="IPR043133">
    <property type="entry name" value="GTP-CH-I_C/QueF"/>
</dbReference>
<dbReference type="InterPro" id="IPR006157">
    <property type="entry name" value="FolB_dom"/>
</dbReference>
<proteinExistence type="predicted"/>
<gene>
    <name evidence="2" type="ORF">LCGC14_2709130</name>
</gene>
<comment type="caution">
    <text evidence="2">The sequence shown here is derived from an EMBL/GenBank/DDBJ whole genome shotgun (WGS) entry which is preliminary data.</text>
</comment>
<feature type="non-terminal residue" evidence="2">
    <location>
        <position position="1"/>
    </location>
</feature>
<reference evidence="2" key="1">
    <citation type="journal article" date="2015" name="Nature">
        <title>Complex archaea that bridge the gap between prokaryotes and eukaryotes.</title>
        <authorList>
            <person name="Spang A."/>
            <person name="Saw J.H."/>
            <person name="Jorgensen S.L."/>
            <person name="Zaremba-Niedzwiedzka K."/>
            <person name="Martijn J."/>
            <person name="Lind A.E."/>
            <person name="van Eijk R."/>
            <person name="Schleper C."/>
            <person name="Guy L."/>
            <person name="Ettema T.J."/>
        </authorList>
    </citation>
    <scope>NUCLEOTIDE SEQUENCE</scope>
</reference>
<protein>
    <recommendedName>
        <fullName evidence="1">Dihydroneopterin aldolase/epimerase domain-containing protein</fullName>
    </recommendedName>
</protein>